<evidence type="ECO:0000256" key="3">
    <source>
        <dbReference type="ARBA" id="ARBA00022989"/>
    </source>
</evidence>
<comment type="subcellular location">
    <subcellularLocation>
        <location evidence="1">Membrane</location>
        <topology evidence="1">Multi-pass membrane protein</topology>
    </subcellularLocation>
</comment>
<evidence type="ECO:0000256" key="1">
    <source>
        <dbReference type="ARBA" id="ARBA00004141"/>
    </source>
</evidence>
<organism evidence="7 8">
    <name type="scientific">Perkinsus olseni</name>
    <name type="common">Perkinsus atlanticus</name>
    <dbReference type="NCBI Taxonomy" id="32597"/>
    <lineage>
        <taxon>Eukaryota</taxon>
        <taxon>Sar</taxon>
        <taxon>Alveolata</taxon>
        <taxon>Perkinsozoa</taxon>
        <taxon>Perkinsea</taxon>
        <taxon>Perkinsida</taxon>
        <taxon>Perkinsidae</taxon>
        <taxon>Perkinsus</taxon>
    </lineage>
</organism>
<protein>
    <recommendedName>
        <fullName evidence="6">Polycystin cation channel PKD1/PKD2 domain-containing protein</fullName>
    </recommendedName>
</protein>
<name>A0A7J6TIN0_PEROL</name>
<dbReference type="Pfam" id="PF08016">
    <property type="entry name" value="PKD_channel"/>
    <property type="match status" value="1"/>
</dbReference>
<evidence type="ECO:0000256" key="5">
    <source>
        <dbReference type="SAM" id="Phobius"/>
    </source>
</evidence>
<comment type="caution">
    <text evidence="7">The sequence shown here is derived from an EMBL/GenBank/DDBJ whole genome shotgun (WGS) entry which is preliminary data.</text>
</comment>
<feature type="transmembrane region" description="Helical" evidence="5">
    <location>
        <begin position="16"/>
        <end position="38"/>
    </location>
</feature>
<evidence type="ECO:0000256" key="4">
    <source>
        <dbReference type="ARBA" id="ARBA00023136"/>
    </source>
</evidence>
<feature type="transmembrane region" description="Helical" evidence="5">
    <location>
        <begin position="74"/>
        <end position="99"/>
    </location>
</feature>
<keyword evidence="2 5" id="KW-0812">Transmembrane</keyword>
<dbReference type="PANTHER" id="PTHR10877:SF194">
    <property type="entry name" value="LOCATION OF VULVA DEFECTIVE 1"/>
    <property type="match status" value="1"/>
</dbReference>
<sequence length="443" mass="48778">MVAVLSSTWYTARDEIFHFGITFSTIFVFMSLIGHYAAGEDFEHFRTVWSTLVLQFEILWSGEWDIPNWSPHPALSLYLVLFVVVIFIALLNFFVAIIVEAYLAVRRTVFTADYTQSFIQDYMAVMTTRLLFRWRRYPHRMELIQALAPLFAKQYVDVDDLEQTGLFDSGMWILFHRSLPECSSMSSLKKVTPRTRVSQLKTSNLEMYFLVNALVIALVAANNACNEADKSTINGQLFPGFFLRCSKQALLDPTKIPPCLQTGCGLTSGCANCFGDFGQCALGCAGVCLGNPASGESHVCDSSQLCTARLGHPTILKMRVLTSVLFIALVAADNACNDNDKKVINGKLFSGYLWYCSEHAAGDPSKVPPCLESGCKLSDECANCFGAFAKCGQDHCLGQCLSTPSAQACKDCMDKNGCNAAVLKCTGLSSLFPAPTAQSQKCY</sequence>
<dbReference type="InterPro" id="IPR051223">
    <property type="entry name" value="Polycystin"/>
</dbReference>
<reference evidence="7 8" key="1">
    <citation type="submission" date="2020-04" db="EMBL/GenBank/DDBJ databases">
        <title>Perkinsus olseni comparative genomics.</title>
        <authorList>
            <person name="Bogema D.R."/>
        </authorList>
    </citation>
    <scope>NUCLEOTIDE SEQUENCE [LARGE SCALE GENOMIC DNA]</scope>
    <source>
        <strain evidence="7">ATCC PRA-205</strain>
    </source>
</reference>
<keyword evidence="3 5" id="KW-1133">Transmembrane helix</keyword>
<evidence type="ECO:0000256" key="2">
    <source>
        <dbReference type="ARBA" id="ARBA00022692"/>
    </source>
</evidence>
<proteinExistence type="predicted"/>
<feature type="domain" description="Polycystin cation channel PKD1/PKD2" evidence="6">
    <location>
        <begin position="3"/>
        <end position="104"/>
    </location>
</feature>
<evidence type="ECO:0000313" key="8">
    <source>
        <dbReference type="Proteomes" id="UP000574390"/>
    </source>
</evidence>
<dbReference type="Gene3D" id="1.10.287.70">
    <property type="match status" value="1"/>
</dbReference>
<dbReference type="AlphaFoldDB" id="A0A7J6TIN0"/>
<dbReference type="GO" id="GO:0050982">
    <property type="term" value="P:detection of mechanical stimulus"/>
    <property type="evidence" value="ECO:0007669"/>
    <property type="project" value="TreeGrafter"/>
</dbReference>
<dbReference type="GO" id="GO:0016020">
    <property type="term" value="C:membrane"/>
    <property type="evidence" value="ECO:0007669"/>
    <property type="project" value="UniProtKB-SubCell"/>
</dbReference>
<dbReference type="PANTHER" id="PTHR10877">
    <property type="entry name" value="POLYCYSTIN FAMILY MEMBER"/>
    <property type="match status" value="1"/>
</dbReference>
<accession>A0A7J6TIN0</accession>
<evidence type="ECO:0000259" key="6">
    <source>
        <dbReference type="Pfam" id="PF08016"/>
    </source>
</evidence>
<dbReference type="InterPro" id="IPR013122">
    <property type="entry name" value="PKD1_2_channel"/>
</dbReference>
<dbReference type="Proteomes" id="UP000574390">
    <property type="component" value="Unassembled WGS sequence"/>
</dbReference>
<evidence type="ECO:0000313" key="7">
    <source>
        <dbReference type="EMBL" id="KAF4744276.1"/>
    </source>
</evidence>
<gene>
    <name evidence="7" type="ORF">FOZ62_023122</name>
</gene>
<dbReference type="EMBL" id="JABANM010007425">
    <property type="protein sequence ID" value="KAF4744276.1"/>
    <property type="molecule type" value="Genomic_DNA"/>
</dbReference>
<keyword evidence="4 5" id="KW-0472">Membrane</keyword>
<dbReference type="GO" id="GO:0005262">
    <property type="term" value="F:calcium channel activity"/>
    <property type="evidence" value="ECO:0007669"/>
    <property type="project" value="TreeGrafter"/>
</dbReference>